<name>A0AAD8NBP2_TARER</name>
<protein>
    <submittedName>
        <fullName evidence="1">Uncharacterized protein</fullName>
    </submittedName>
</protein>
<dbReference type="Proteomes" id="UP001229421">
    <property type="component" value="Unassembled WGS sequence"/>
</dbReference>
<dbReference type="AlphaFoldDB" id="A0AAD8NBP2"/>
<sequence length="202" mass="22514">MLHSSQSPKPSGNIKITPKDNILNERLVTLVGTLQQQVQATNLILPTLSQHLCCRQSSPALGCTHILYGMSLPYGIPNYVPSGGGNKLQNNKGLLLTVLVDILLKLVRLVELEIRYLEEVILHMEHITCFQIYLNRSVHLPATTSDPLLSPSPSLTPVCHLNSLFIFWQESNNHWFIKRNQCSKGRDNAQLHKVVSAPPPVS</sequence>
<organism evidence="1 2">
    <name type="scientific">Tagetes erecta</name>
    <name type="common">African marigold</name>
    <dbReference type="NCBI Taxonomy" id="13708"/>
    <lineage>
        <taxon>Eukaryota</taxon>
        <taxon>Viridiplantae</taxon>
        <taxon>Streptophyta</taxon>
        <taxon>Embryophyta</taxon>
        <taxon>Tracheophyta</taxon>
        <taxon>Spermatophyta</taxon>
        <taxon>Magnoliopsida</taxon>
        <taxon>eudicotyledons</taxon>
        <taxon>Gunneridae</taxon>
        <taxon>Pentapetalae</taxon>
        <taxon>asterids</taxon>
        <taxon>campanulids</taxon>
        <taxon>Asterales</taxon>
        <taxon>Asteraceae</taxon>
        <taxon>Asteroideae</taxon>
        <taxon>Heliantheae alliance</taxon>
        <taxon>Tageteae</taxon>
        <taxon>Tagetes</taxon>
    </lineage>
</organism>
<dbReference type="EMBL" id="JAUHHV010000010">
    <property type="protein sequence ID" value="KAK1409650.1"/>
    <property type="molecule type" value="Genomic_DNA"/>
</dbReference>
<accession>A0AAD8NBP2</accession>
<evidence type="ECO:0000313" key="1">
    <source>
        <dbReference type="EMBL" id="KAK1409650.1"/>
    </source>
</evidence>
<gene>
    <name evidence="1" type="ORF">QVD17_36179</name>
</gene>
<reference evidence="1" key="1">
    <citation type="journal article" date="2023" name="bioRxiv">
        <title>Improved chromosome-level genome assembly for marigold (Tagetes erecta).</title>
        <authorList>
            <person name="Jiang F."/>
            <person name="Yuan L."/>
            <person name="Wang S."/>
            <person name="Wang H."/>
            <person name="Xu D."/>
            <person name="Wang A."/>
            <person name="Fan W."/>
        </authorList>
    </citation>
    <scope>NUCLEOTIDE SEQUENCE</scope>
    <source>
        <strain evidence="1">WSJ</strain>
        <tissue evidence="1">Leaf</tissue>
    </source>
</reference>
<comment type="caution">
    <text evidence="1">The sequence shown here is derived from an EMBL/GenBank/DDBJ whole genome shotgun (WGS) entry which is preliminary data.</text>
</comment>
<evidence type="ECO:0000313" key="2">
    <source>
        <dbReference type="Proteomes" id="UP001229421"/>
    </source>
</evidence>
<keyword evidence="2" id="KW-1185">Reference proteome</keyword>
<proteinExistence type="predicted"/>